<evidence type="ECO:0000313" key="2">
    <source>
        <dbReference type="EMBL" id="KAG7050179.1"/>
    </source>
</evidence>
<evidence type="ECO:0000256" key="1">
    <source>
        <dbReference type="SAM" id="MobiDB-lite"/>
    </source>
</evidence>
<proteinExistence type="predicted"/>
<dbReference type="Proteomes" id="UP000699042">
    <property type="component" value="Unassembled WGS sequence"/>
</dbReference>
<accession>A0A9P7UBK0</accession>
<comment type="caution">
    <text evidence="2">The sequence shown here is derived from an EMBL/GenBank/DDBJ whole genome shotgun (WGS) entry which is preliminary data.</text>
</comment>
<name>A0A9P7UBK0_9PEZI</name>
<organism evidence="2 3">
    <name type="scientific">Colletotrichum scovillei</name>
    <dbReference type="NCBI Taxonomy" id="1209932"/>
    <lineage>
        <taxon>Eukaryota</taxon>
        <taxon>Fungi</taxon>
        <taxon>Dikarya</taxon>
        <taxon>Ascomycota</taxon>
        <taxon>Pezizomycotina</taxon>
        <taxon>Sordariomycetes</taxon>
        <taxon>Hypocreomycetidae</taxon>
        <taxon>Glomerellales</taxon>
        <taxon>Glomerellaceae</taxon>
        <taxon>Colletotrichum</taxon>
        <taxon>Colletotrichum acutatum species complex</taxon>
    </lineage>
</organism>
<sequence>MRSGKEGRLLSLPCRRSQNLKYSSAISLPIQDKYKIQHLLDGRFLRDGVPATINSRTKHHPPHFGGGSYLLPTAPVR</sequence>
<dbReference type="AlphaFoldDB" id="A0A9P7UBK0"/>
<evidence type="ECO:0000313" key="3">
    <source>
        <dbReference type="Proteomes" id="UP000699042"/>
    </source>
</evidence>
<dbReference type="EMBL" id="JAESDN010000005">
    <property type="protein sequence ID" value="KAG7050179.1"/>
    <property type="molecule type" value="Genomic_DNA"/>
</dbReference>
<protein>
    <submittedName>
        <fullName evidence="2">Uncharacterized protein</fullName>
    </submittedName>
</protein>
<keyword evidence="3" id="KW-1185">Reference proteome</keyword>
<reference evidence="2" key="1">
    <citation type="submission" date="2021-05" db="EMBL/GenBank/DDBJ databases">
        <title>Comparative genomics of three Colletotrichum scovillei strains and genetic complementation revealed genes involved fungal growth and virulence on chili pepper.</title>
        <authorList>
            <person name="Hsieh D.-K."/>
            <person name="Chuang S.-C."/>
            <person name="Chen C.-Y."/>
            <person name="Chao Y.-T."/>
            <person name="Lu M.-Y.J."/>
            <person name="Lee M.-H."/>
            <person name="Shih M.-C."/>
        </authorList>
    </citation>
    <scope>NUCLEOTIDE SEQUENCE</scope>
    <source>
        <strain evidence="2">Coll-153</strain>
    </source>
</reference>
<feature type="region of interest" description="Disordered" evidence="1">
    <location>
        <begin position="52"/>
        <end position="77"/>
    </location>
</feature>
<gene>
    <name evidence="2" type="ORF">JMJ77_012931</name>
</gene>